<evidence type="ECO:0000313" key="11">
    <source>
        <dbReference type="EMBL" id="KAL1518936.1"/>
    </source>
</evidence>
<keyword evidence="2" id="KW-0723">Serine/threonine-protein kinase</keyword>
<dbReference type="EMBL" id="JBGBPQ010000009">
    <property type="protein sequence ID" value="KAL1519251.1"/>
    <property type="molecule type" value="Genomic_DNA"/>
</dbReference>
<dbReference type="CDD" id="cd05579">
    <property type="entry name" value="STKc_MAST_like"/>
    <property type="match status" value="1"/>
</dbReference>
<sequence>MAQYAPAHEHTCLSAWDDAFGHPLSPPCDGHAFMLCRICEQRVSKRLATEHSRFCVQHSQLRLEVEACDARLRKLSLMLSEKVAERRRLRDLDEQLKPPDLPPSLTPLVMISRLVSSLVSSYISASDALSEAADETPRGGGGLADCSLLQKAHQELAAAATCDAAMPDAARVCEDAAASLKKVAEALDQIDDFSGGTIARYVRTLVLEKARALGRSQVIMAQCRRLAEMEATAPSPQHSEDSTFASLSPTQERAAEARASPPRGVVADAPLPSSVPRISDFQFLRPISKGAFGRVYLARKTATGDLFAIKVQRKGKALQDSGVAKRVMSERDILVKADHPFVVKLFFCFQSKHNLYFVMEWVARGDLHALLRRVGRLQEQLARTYLAEIVLGLEYLHEKLGIVHRDLKPENVLVSSSGHIKLTDFGLSWTRPNSARPIEPPSCQPAAAPLAPLVEPHTPSQPPLPPPAPPPPPAADAVGAIRSRCYSIVGSPHYVAPEVILGTGHSTPVDWWALGVMAFELLTGDLPFAGATLEQVTHRILECAIAWDQPAAKELSPAAASLVLQLLTLEVGTRLGASGAAAVRGHAFFAEVAWDDLLLYDAFYIPLQVRVRSCPSQPRGVKPPRGAEAGSTSPPLGPTGAHDGDEAHAEGRQRSGSDGHAEGRQRSGSDGHAEGRQRSGSDGHAEGRQRSGSSDGAACGCGGRAAGGHRALLSSREAEGMSCASHDSGWLGSRHGSIDRGGERSGVGASASLLCDSVLGVEGSAEGTSATGGGSSSCAAAQGNGMSPWLRAVQGCEQLLDFDYMNLSNLVGINEEVGQHAGSVNSSTGNQCKVSKWHLPKLANGWTSAADFDNELFTKQRIDGPNSVVELSFRENLVRISSRAVETHEEVNDPSATPHDDEAAFDFARLRGSHNALADYSGEWLEIWFRNECREVAGLTHRGAYSYGRWWKGLALQYTVPVVAPDRNIDNETLFSYTELEHEAAGTPRTHHRLWSAQRTTTWLRATCANAIEKADALLQRSAGPTLAVGLWRLPPLPHALRPVDEKSFVHICLAKAKAFGVKRIVHRIAIPYADLVGRRTIITWVQD</sequence>
<evidence type="ECO:0000259" key="10">
    <source>
        <dbReference type="PROSITE" id="PS50011"/>
    </source>
</evidence>
<feature type="compositionally biased region" description="Basic and acidic residues" evidence="9">
    <location>
        <begin position="642"/>
        <end position="689"/>
    </location>
</feature>
<comment type="caution">
    <text evidence="11">The sequence shown here is derived from an EMBL/GenBank/DDBJ whole genome shotgun (WGS) entry which is preliminary data.</text>
</comment>
<proteinExistence type="predicted"/>
<feature type="region of interest" description="Disordered" evidence="9">
    <location>
        <begin position="447"/>
        <end position="476"/>
    </location>
</feature>
<dbReference type="PANTHER" id="PTHR24356">
    <property type="entry name" value="SERINE/THREONINE-PROTEIN KINASE"/>
    <property type="match status" value="1"/>
</dbReference>
<feature type="region of interest" description="Disordered" evidence="9">
    <location>
        <begin position="230"/>
        <end position="268"/>
    </location>
</feature>
<evidence type="ECO:0000256" key="6">
    <source>
        <dbReference type="ARBA" id="ARBA00022840"/>
    </source>
</evidence>
<dbReference type="InterPro" id="IPR011009">
    <property type="entry name" value="Kinase-like_dom_sf"/>
</dbReference>
<dbReference type="GO" id="GO:0005524">
    <property type="term" value="F:ATP binding"/>
    <property type="evidence" value="ECO:0007669"/>
    <property type="project" value="UniProtKB-KW"/>
</dbReference>
<feature type="region of interest" description="Disordered" evidence="9">
    <location>
        <begin position="723"/>
        <end position="743"/>
    </location>
</feature>
<dbReference type="EMBL" id="JBGBPQ010000010">
    <property type="protein sequence ID" value="KAL1518936.1"/>
    <property type="molecule type" value="Genomic_DNA"/>
</dbReference>
<dbReference type="PROSITE" id="PS00108">
    <property type="entry name" value="PROTEIN_KINASE_ST"/>
    <property type="match status" value="1"/>
</dbReference>
<feature type="compositionally biased region" description="Polar residues" evidence="9">
    <location>
        <begin position="234"/>
        <end position="251"/>
    </location>
</feature>
<dbReference type="Gene3D" id="3.30.200.20">
    <property type="entry name" value="Phosphorylase Kinase, domain 1"/>
    <property type="match status" value="1"/>
</dbReference>
<evidence type="ECO:0000313" key="13">
    <source>
        <dbReference type="Proteomes" id="UP001515480"/>
    </source>
</evidence>
<feature type="compositionally biased region" description="Pro residues" evidence="9">
    <location>
        <begin position="459"/>
        <end position="474"/>
    </location>
</feature>
<dbReference type="Gene3D" id="1.10.510.10">
    <property type="entry name" value="Transferase(Phosphotransferase) domain 1"/>
    <property type="match status" value="1"/>
</dbReference>
<dbReference type="PANTHER" id="PTHR24356:SF1">
    <property type="entry name" value="SERINE_THREONINE-PROTEIN KINASE GREATWALL"/>
    <property type="match status" value="1"/>
</dbReference>
<dbReference type="FunFam" id="1.10.510.10:FF:000294">
    <property type="entry name" value="Serine/threonine-protein kinase OXI1"/>
    <property type="match status" value="1"/>
</dbReference>
<evidence type="ECO:0000313" key="12">
    <source>
        <dbReference type="EMBL" id="KAL1519251.1"/>
    </source>
</evidence>
<evidence type="ECO:0000256" key="5">
    <source>
        <dbReference type="ARBA" id="ARBA00022777"/>
    </source>
</evidence>
<feature type="domain" description="Protein kinase" evidence="10">
    <location>
        <begin position="281"/>
        <end position="589"/>
    </location>
</feature>
<dbReference type="InterPro" id="IPR000719">
    <property type="entry name" value="Prot_kinase_dom"/>
</dbReference>
<evidence type="ECO:0000256" key="1">
    <source>
        <dbReference type="ARBA" id="ARBA00012513"/>
    </source>
</evidence>
<dbReference type="InterPro" id="IPR050236">
    <property type="entry name" value="Ser_Thr_kinase_AGC"/>
</dbReference>
<dbReference type="Pfam" id="PF00069">
    <property type="entry name" value="Pkinase"/>
    <property type="match status" value="2"/>
</dbReference>
<gene>
    <name evidence="11" type="ORF">AB1Y20_003208</name>
    <name evidence="12" type="ORF">AB1Y20_022780</name>
</gene>
<evidence type="ECO:0000256" key="7">
    <source>
        <dbReference type="ARBA" id="ARBA00047899"/>
    </source>
</evidence>
<reference evidence="11 13" key="1">
    <citation type="journal article" date="2024" name="Science">
        <title>Giant polyketide synthase enzymes in the biosynthesis of giant marine polyether toxins.</title>
        <authorList>
            <person name="Fallon T.R."/>
            <person name="Shende V.V."/>
            <person name="Wierzbicki I.H."/>
            <person name="Pendleton A.L."/>
            <person name="Watervoot N.F."/>
            <person name="Auber R.P."/>
            <person name="Gonzalez D.J."/>
            <person name="Wisecaver J.H."/>
            <person name="Moore B.S."/>
        </authorList>
    </citation>
    <scope>NUCLEOTIDE SEQUENCE [LARGE SCALE GENOMIC DNA]</scope>
    <source>
        <strain evidence="11 13">12B1</strain>
    </source>
</reference>
<dbReference type="InterPro" id="IPR008271">
    <property type="entry name" value="Ser/Thr_kinase_AS"/>
</dbReference>
<dbReference type="SUPFAM" id="SSF56112">
    <property type="entry name" value="Protein kinase-like (PK-like)"/>
    <property type="match status" value="1"/>
</dbReference>
<keyword evidence="5" id="KW-0418">Kinase</keyword>
<feature type="region of interest" description="Disordered" evidence="9">
    <location>
        <begin position="614"/>
        <end position="697"/>
    </location>
</feature>
<dbReference type="AlphaFoldDB" id="A0AB34JBJ8"/>
<evidence type="ECO:0000256" key="3">
    <source>
        <dbReference type="ARBA" id="ARBA00022679"/>
    </source>
</evidence>
<dbReference type="GO" id="GO:0035556">
    <property type="term" value="P:intracellular signal transduction"/>
    <property type="evidence" value="ECO:0007669"/>
    <property type="project" value="TreeGrafter"/>
</dbReference>
<comment type="catalytic activity">
    <reaction evidence="8">
        <text>L-seryl-[protein] + ATP = O-phospho-L-seryl-[protein] + ADP + H(+)</text>
        <dbReference type="Rhea" id="RHEA:17989"/>
        <dbReference type="Rhea" id="RHEA-COMP:9863"/>
        <dbReference type="Rhea" id="RHEA-COMP:11604"/>
        <dbReference type="ChEBI" id="CHEBI:15378"/>
        <dbReference type="ChEBI" id="CHEBI:29999"/>
        <dbReference type="ChEBI" id="CHEBI:30616"/>
        <dbReference type="ChEBI" id="CHEBI:83421"/>
        <dbReference type="ChEBI" id="CHEBI:456216"/>
        <dbReference type="EC" id="2.7.11.1"/>
    </reaction>
</comment>
<comment type="catalytic activity">
    <reaction evidence="7">
        <text>L-threonyl-[protein] + ATP = O-phospho-L-threonyl-[protein] + ADP + H(+)</text>
        <dbReference type="Rhea" id="RHEA:46608"/>
        <dbReference type="Rhea" id="RHEA-COMP:11060"/>
        <dbReference type="Rhea" id="RHEA-COMP:11605"/>
        <dbReference type="ChEBI" id="CHEBI:15378"/>
        <dbReference type="ChEBI" id="CHEBI:30013"/>
        <dbReference type="ChEBI" id="CHEBI:30616"/>
        <dbReference type="ChEBI" id="CHEBI:61977"/>
        <dbReference type="ChEBI" id="CHEBI:456216"/>
        <dbReference type="EC" id="2.7.11.1"/>
    </reaction>
</comment>
<accession>A0AB34JBJ8</accession>
<evidence type="ECO:0000256" key="9">
    <source>
        <dbReference type="SAM" id="MobiDB-lite"/>
    </source>
</evidence>
<evidence type="ECO:0000256" key="4">
    <source>
        <dbReference type="ARBA" id="ARBA00022741"/>
    </source>
</evidence>
<feature type="compositionally biased region" description="Low complexity" evidence="9">
    <location>
        <begin position="447"/>
        <end position="458"/>
    </location>
</feature>
<dbReference type="Proteomes" id="UP001515480">
    <property type="component" value="Unassembled WGS sequence"/>
</dbReference>
<keyword evidence="4" id="KW-0547">Nucleotide-binding</keyword>
<evidence type="ECO:0000256" key="2">
    <source>
        <dbReference type="ARBA" id="ARBA00022527"/>
    </source>
</evidence>
<keyword evidence="13" id="KW-1185">Reference proteome</keyword>
<name>A0AB34JBJ8_PRYPA</name>
<evidence type="ECO:0000256" key="8">
    <source>
        <dbReference type="ARBA" id="ARBA00048679"/>
    </source>
</evidence>
<protein>
    <recommendedName>
        <fullName evidence="1">non-specific serine/threonine protein kinase</fullName>
        <ecNumber evidence="1">2.7.11.1</ecNumber>
    </recommendedName>
</protein>
<keyword evidence="3" id="KW-0808">Transferase</keyword>
<keyword evidence="6" id="KW-0067">ATP-binding</keyword>
<dbReference type="EC" id="2.7.11.1" evidence="1"/>
<dbReference type="SMART" id="SM00220">
    <property type="entry name" value="S_TKc"/>
    <property type="match status" value="1"/>
</dbReference>
<dbReference type="GO" id="GO:0004674">
    <property type="term" value="F:protein serine/threonine kinase activity"/>
    <property type="evidence" value="ECO:0007669"/>
    <property type="project" value="UniProtKB-KW"/>
</dbReference>
<dbReference type="PROSITE" id="PS50011">
    <property type="entry name" value="PROTEIN_KINASE_DOM"/>
    <property type="match status" value="1"/>
</dbReference>
<organism evidence="11 13">
    <name type="scientific">Prymnesium parvum</name>
    <name type="common">Toxic golden alga</name>
    <dbReference type="NCBI Taxonomy" id="97485"/>
    <lineage>
        <taxon>Eukaryota</taxon>
        <taxon>Haptista</taxon>
        <taxon>Haptophyta</taxon>
        <taxon>Prymnesiophyceae</taxon>
        <taxon>Prymnesiales</taxon>
        <taxon>Prymnesiaceae</taxon>
        <taxon>Prymnesium</taxon>
    </lineage>
</organism>